<name>A0A4P6YB68_9FLAO</name>
<protein>
    <submittedName>
        <fullName evidence="2">Uncharacterized protein</fullName>
    </submittedName>
</protein>
<evidence type="ECO:0000256" key="1">
    <source>
        <dbReference type="SAM" id="SignalP"/>
    </source>
</evidence>
<gene>
    <name evidence="2" type="ORF">E1750_01335</name>
</gene>
<keyword evidence="3" id="KW-1185">Reference proteome</keyword>
<dbReference type="AlphaFoldDB" id="A0A4P6YB68"/>
<organism evidence="2 3">
    <name type="scientific">Flavobacterium nackdongense</name>
    <dbReference type="NCBI Taxonomy" id="2547394"/>
    <lineage>
        <taxon>Bacteria</taxon>
        <taxon>Pseudomonadati</taxon>
        <taxon>Bacteroidota</taxon>
        <taxon>Flavobacteriia</taxon>
        <taxon>Flavobacteriales</taxon>
        <taxon>Flavobacteriaceae</taxon>
        <taxon>Flavobacterium</taxon>
    </lineage>
</organism>
<feature type="chain" id="PRO_5020790159" evidence="1">
    <location>
        <begin position="19"/>
        <end position="146"/>
    </location>
</feature>
<dbReference type="RefSeq" id="WP_133275024.1">
    <property type="nucleotide sequence ID" value="NZ_CP037933.1"/>
</dbReference>
<dbReference type="Proteomes" id="UP000291124">
    <property type="component" value="Chromosome"/>
</dbReference>
<feature type="signal peptide" evidence="1">
    <location>
        <begin position="1"/>
        <end position="18"/>
    </location>
</feature>
<dbReference type="EMBL" id="CP037933">
    <property type="protein sequence ID" value="QBN17493.1"/>
    <property type="molecule type" value="Genomic_DNA"/>
</dbReference>
<reference evidence="3" key="1">
    <citation type="submission" date="2019-03" db="EMBL/GenBank/DDBJ databases">
        <title>Flavobacterium sp.</title>
        <authorList>
            <person name="Kim H."/>
        </authorList>
    </citation>
    <scope>NUCLEOTIDE SEQUENCE [LARGE SCALE GENOMIC DNA]</scope>
    <source>
        <strain evidence="3">GS13</strain>
    </source>
</reference>
<evidence type="ECO:0000313" key="2">
    <source>
        <dbReference type="EMBL" id="QBN17493.1"/>
    </source>
</evidence>
<proteinExistence type="predicted"/>
<dbReference type="OrthoDB" id="1364612at2"/>
<dbReference type="KEGG" id="fnk:E1750_01335"/>
<evidence type="ECO:0000313" key="3">
    <source>
        <dbReference type="Proteomes" id="UP000291124"/>
    </source>
</evidence>
<keyword evidence="1" id="KW-0732">Signal</keyword>
<sequence>MKNILFLFAILYSFNTSAQTWEKIKLAENEIPAEYKLTNESQCISIQACTFYKRPDMYESFIGKLKSKDIQNFENKKDSGSIMYFEFEEKFEMESFLKGLLWGGNKATREHPEQIYVKDKILIIYSFPLKSSLVEVSKKKLETELK</sequence>
<accession>A0A4P6YB68</accession>